<proteinExistence type="inferred from homology"/>
<dbReference type="GO" id="GO:0004930">
    <property type="term" value="F:G protein-coupled receptor activity"/>
    <property type="evidence" value="ECO:0007669"/>
    <property type="project" value="InterPro"/>
</dbReference>
<dbReference type="Gene3D" id="1.10.287.70">
    <property type="match status" value="1"/>
</dbReference>
<dbReference type="InterPro" id="IPR040445">
    <property type="entry name" value="Kir_TM"/>
</dbReference>
<dbReference type="Pfam" id="PF17655">
    <property type="entry name" value="IRK_C"/>
    <property type="match status" value="1"/>
</dbReference>
<dbReference type="FunFam" id="1.20.1070.10:FF:000391">
    <property type="entry name" value="Parapinopsin b"/>
    <property type="match status" value="1"/>
</dbReference>
<comment type="caution">
    <text evidence="17">The sequence shown here is derived from an EMBL/GenBank/DDBJ whole genome shotgun (WGS) entry which is preliminary data.</text>
</comment>
<feature type="transmembrane region" description="Helical" evidence="15">
    <location>
        <begin position="246"/>
        <end position="268"/>
    </location>
</feature>
<dbReference type="SUPFAM" id="SSF81296">
    <property type="entry name" value="E set domains"/>
    <property type="match status" value="1"/>
</dbReference>
<dbReference type="PROSITE" id="PS00237">
    <property type="entry name" value="G_PROTEIN_RECEP_F1_1"/>
    <property type="match status" value="1"/>
</dbReference>
<keyword evidence="4" id="KW-1003">Cell membrane</keyword>
<keyword evidence="8 14" id="KW-0630">Potassium</keyword>
<keyword evidence="5 14" id="KW-0633">Potassium transport</keyword>
<evidence type="ECO:0000256" key="9">
    <source>
        <dbReference type="ARBA" id="ARBA00022989"/>
    </source>
</evidence>
<dbReference type="PROSITE" id="PS50262">
    <property type="entry name" value="G_PROTEIN_RECEP_F1_2"/>
    <property type="match status" value="1"/>
</dbReference>
<feature type="transmembrane region" description="Helical" evidence="15">
    <location>
        <begin position="192"/>
        <end position="219"/>
    </location>
</feature>
<dbReference type="FunFam" id="2.60.40.1400:FF:000002">
    <property type="entry name" value="ATP-sensitive inward rectifier potassium channel 1"/>
    <property type="match status" value="1"/>
</dbReference>
<dbReference type="GO" id="GO:1990573">
    <property type="term" value="P:potassium ion import across plasma membrane"/>
    <property type="evidence" value="ECO:0007669"/>
    <property type="project" value="InterPro"/>
</dbReference>
<dbReference type="InterPro" id="IPR014756">
    <property type="entry name" value="Ig_E-set"/>
</dbReference>
<feature type="transmembrane region" description="Helical" evidence="15">
    <location>
        <begin position="434"/>
        <end position="458"/>
    </location>
</feature>
<dbReference type="Pfam" id="PF01007">
    <property type="entry name" value="IRK"/>
    <property type="match status" value="1"/>
</dbReference>
<evidence type="ECO:0000256" key="6">
    <source>
        <dbReference type="ARBA" id="ARBA00022692"/>
    </source>
</evidence>
<dbReference type="InterPro" id="IPR000276">
    <property type="entry name" value="GPCR_Rhodpsn"/>
</dbReference>
<dbReference type="Proteomes" id="UP000824219">
    <property type="component" value="Linkage Group LG05"/>
</dbReference>
<evidence type="ECO:0000256" key="3">
    <source>
        <dbReference type="ARBA" id="ARBA00022448"/>
    </source>
</evidence>
<evidence type="ECO:0000256" key="14">
    <source>
        <dbReference type="RuleBase" id="RU003822"/>
    </source>
</evidence>
<dbReference type="PANTHER" id="PTHR11767:SF6">
    <property type="entry name" value="ATP-SENSITIVE INWARD RECTIFIER POTASSIUM CHANNEL 1"/>
    <property type="match status" value="1"/>
</dbReference>
<evidence type="ECO:0000256" key="4">
    <source>
        <dbReference type="ARBA" id="ARBA00022475"/>
    </source>
</evidence>
<keyword evidence="7 14" id="KW-0851">Voltage-gated channel</keyword>
<evidence type="ECO:0000256" key="11">
    <source>
        <dbReference type="ARBA" id="ARBA00023136"/>
    </source>
</evidence>
<feature type="domain" description="G-protein coupled receptors family 1 profile" evidence="16">
    <location>
        <begin position="47"/>
        <end position="298"/>
    </location>
</feature>
<protein>
    <recommendedName>
        <fullName evidence="16">G-protein coupled receptors family 1 profile domain-containing protein</fullName>
    </recommendedName>
</protein>
<dbReference type="EMBL" id="JAHKSW010000005">
    <property type="protein sequence ID" value="KAG7332251.1"/>
    <property type="molecule type" value="Genomic_DNA"/>
</dbReference>
<dbReference type="Pfam" id="PF00001">
    <property type="entry name" value="7tm_1"/>
    <property type="match status" value="1"/>
</dbReference>
<dbReference type="Gene3D" id="1.20.1070.10">
    <property type="entry name" value="Rhodopsin 7-helix transmembrane proteins"/>
    <property type="match status" value="1"/>
</dbReference>
<evidence type="ECO:0000256" key="5">
    <source>
        <dbReference type="ARBA" id="ARBA00022538"/>
    </source>
</evidence>
<dbReference type="InterPro" id="IPR003268">
    <property type="entry name" value="K_chnl_inward-rec_Kir1.1"/>
</dbReference>
<dbReference type="GO" id="GO:0034702">
    <property type="term" value="C:monoatomic ion channel complex"/>
    <property type="evidence" value="ECO:0007669"/>
    <property type="project" value="UniProtKB-KW"/>
</dbReference>
<keyword evidence="18" id="KW-1185">Reference proteome</keyword>
<dbReference type="InterPro" id="IPR041647">
    <property type="entry name" value="IRK_C"/>
</dbReference>
<evidence type="ECO:0000313" key="17">
    <source>
        <dbReference type="EMBL" id="KAG7332251.1"/>
    </source>
</evidence>
<evidence type="ECO:0000256" key="15">
    <source>
        <dbReference type="SAM" id="Phobius"/>
    </source>
</evidence>
<evidence type="ECO:0000256" key="8">
    <source>
        <dbReference type="ARBA" id="ARBA00022958"/>
    </source>
</evidence>
<comment type="similarity">
    <text evidence="14">Belongs to the inward rectifier-type potassium channel (TC 1.A.2.1) family.</text>
</comment>
<feature type="transmembrane region" description="Helical" evidence="15">
    <location>
        <begin position="68"/>
        <end position="96"/>
    </location>
</feature>
<evidence type="ECO:0000256" key="10">
    <source>
        <dbReference type="ARBA" id="ARBA00023065"/>
    </source>
</evidence>
<keyword evidence="6 14" id="KW-0812">Transmembrane</keyword>
<dbReference type="SUPFAM" id="SSF81324">
    <property type="entry name" value="Voltage-gated potassium channels"/>
    <property type="match status" value="1"/>
</dbReference>
<evidence type="ECO:0000259" key="16">
    <source>
        <dbReference type="PROSITE" id="PS50262"/>
    </source>
</evidence>
<gene>
    <name evidence="17" type="ORF">KOW79_004085</name>
</gene>
<keyword evidence="12 14" id="KW-0407">Ion channel</keyword>
<evidence type="ECO:0000256" key="2">
    <source>
        <dbReference type="ARBA" id="ARBA00004236"/>
    </source>
</evidence>
<dbReference type="InterPro" id="IPR016449">
    <property type="entry name" value="K_chnl_inward-rec_Kir"/>
</dbReference>
<evidence type="ECO:0000256" key="13">
    <source>
        <dbReference type="ARBA" id="ARBA00034430"/>
    </source>
</evidence>
<accession>A0A9D3P1A1</accession>
<dbReference type="GO" id="GO:0005886">
    <property type="term" value="C:plasma membrane"/>
    <property type="evidence" value="ECO:0007669"/>
    <property type="project" value="UniProtKB-SubCell"/>
</dbReference>
<dbReference type="SUPFAM" id="SSF81321">
    <property type="entry name" value="Family A G protein-coupled receptor-like"/>
    <property type="match status" value="1"/>
</dbReference>
<name>A0A9D3P1A1_9TELE</name>
<dbReference type="GO" id="GO:0007399">
    <property type="term" value="P:nervous system development"/>
    <property type="evidence" value="ECO:0007669"/>
    <property type="project" value="UniProtKB-ARBA"/>
</dbReference>
<reference evidence="17 18" key="1">
    <citation type="submission" date="2021-06" db="EMBL/GenBank/DDBJ databases">
        <title>Chromosome-level genome assembly of the red-tail catfish (Hemibagrus wyckioides).</title>
        <authorList>
            <person name="Shao F."/>
        </authorList>
    </citation>
    <scope>NUCLEOTIDE SEQUENCE [LARGE SCALE GENOMIC DNA]</scope>
    <source>
        <strain evidence="17">EC202008001</strain>
        <tissue evidence="17">Blood</tissue>
    </source>
</reference>
<dbReference type="GO" id="GO:0015272">
    <property type="term" value="F:ATP-activated inward rectifier potassium channel activity"/>
    <property type="evidence" value="ECO:0007669"/>
    <property type="project" value="TreeGrafter"/>
</dbReference>
<keyword evidence="9 15" id="KW-1133">Transmembrane helix</keyword>
<dbReference type="AlphaFoldDB" id="A0A9D3P1A1"/>
<dbReference type="OrthoDB" id="2101615at2759"/>
<evidence type="ECO:0000256" key="7">
    <source>
        <dbReference type="ARBA" id="ARBA00022882"/>
    </source>
</evidence>
<feature type="transmembrane region" description="Helical" evidence="15">
    <location>
        <begin position="138"/>
        <end position="159"/>
    </location>
</feature>
<dbReference type="GO" id="GO:0034765">
    <property type="term" value="P:regulation of monoatomic ion transmembrane transport"/>
    <property type="evidence" value="ECO:0007669"/>
    <property type="project" value="InterPro"/>
</dbReference>
<feature type="transmembrane region" description="Helical" evidence="15">
    <location>
        <begin position="28"/>
        <end position="56"/>
    </location>
</feature>
<sequence length="670" mass="75384">MASIHLSNFSEAETTHQGSVNDHIMPRIGYTILAILMALSSSTGIILNVVVIIVTVRYKQLRQPLNYALVNLAVADLGCAVFGGLVTAVTNAMGYFSLGRIGCVLEGFAVAFFGIAGLCSVAVIAVDRYMVVCRPLGAVMFQTKHALAGVVFSWVWSFIWNTPPLFGWGSYQLEGVMTSCAPNWYSRDPVNVSYILCYFMLCFALPFATIVFSYTRLLYTLRQVAKLQMAESGSTAKAEVQVARMVVVMVLAFLLTWLPYAALALTVIFDSTIYINPVIATIPTYLTKSSTVFNPIIYIFMNRQFFRDYIAKWHIYKNRLVAKDGHCNIEYGNVGYSSRFAYVQDLWTTFVEIRWRYVIFLFVASFTLSWFIFGLIWYWIAHDNGDLWWQNPPSDHKPCVFNVFGLTSAFLYSLETQATIGYGLRVLSPYCPGAVSVVIIQSIIGTLINCFWCGLVMAKVALPKKRAKTITFSKMAVICPKNAALCLQIRVANLRKTLMIGSQLYGKLLRTTVNPEGETIILDQVNIDFMVDAGKDNLFFICPLTLYHVIDKASPLFKITSDTMLQQEFELVVFLDGTDESTSSSCQVRTSYIPQEIRWGYKFLPIISRSKEGKYRVDFSNFDKVEPVPTAHCAHCFYNGPCHHNNPRNGTDNQGFEVIEIIDQINAKEM</sequence>
<dbReference type="InterPro" id="IPR013518">
    <property type="entry name" value="K_chnl_inward-rec_Kir_cyto"/>
</dbReference>
<evidence type="ECO:0000256" key="1">
    <source>
        <dbReference type="ARBA" id="ARBA00004141"/>
    </source>
</evidence>
<keyword evidence="10 14" id="KW-0406">Ion transport</keyword>
<dbReference type="PANTHER" id="PTHR11767">
    <property type="entry name" value="INWARD RECTIFIER POTASSIUM CHANNEL"/>
    <property type="match status" value="1"/>
</dbReference>
<organism evidence="17 18">
    <name type="scientific">Hemibagrus wyckioides</name>
    <dbReference type="NCBI Taxonomy" id="337641"/>
    <lineage>
        <taxon>Eukaryota</taxon>
        <taxon>Metazoa</taxon>
        <taxon>Chordata</taxon>
        <taxon>Craniata</taxon>
        <taxon>Vertebrata</taxon>
        <taxon>Euteleostomi</taxon>
        <taxon>Actinopterygii</taxon>
        <taxon>Neopterygii</taxon>
        <taxon>Teleostei</taxon>
        <taxon>Ostariophysi</taxon>
        <taxon>Siluriformes</taxon>
        <taxon>Bagridae</taxon>
        <taxon>Hemibagrus</taxon>
    </lineage>
</organism>
<dbReference type="FunFam" id="1.10.287.70:FF:000036">
    <property type="entry name" value="ATP-sensitive inward rectifier potassium channel 1"/>
    <property type="match status" value="1"/>
</dbReference>
<feature type="transmembrane region" description="Helical" evidence="15">
    <location>
        <begin position="108"/>
        <end position="126"/>
    </location>
</feature>
<keyword evidence="11 15" id="KW-0472">Membrane</keyword>
<feature type="transmembrane region" description="Helical" evidence="15">
    <location>
        <begin position="274"/>
        <end position="300"/>
    </location>
</feature>
<feature type="transmembrane region" description="Helical" evidence="15">
    <location>
        <begin position="357"/>
        <end position="380"/>
    </location>
</feature>
<evidence type="ECO:0000256" key="12">
    <source>
        <dbReference type="ARBA" id="ARBA00023303"/>
    </source>
</evidence>
<dbReference type="PRINTS" id="PR01321">
    <property type="entry name" value="KIR11CHANNEL"/>
</dbReference>
<comment type="catalytic activity">
    <reaction evidence="13">
        <text>K(+)(in) = K(+)(out)</text>
        <dbReference type="Rhea" id="RHEA:29463"/>
        <dbReference type="ChEBI" id="CHEBI:29103"/>
    </reaction>
</comment>
<comment type="subcellular location">
    <subcellularLocation>
        <location evidence="2">Cell membrane</location>
    </subcellularLocation>
    <subcellularLocation>
        <location evidence="1 14">Membrane</location>
        <topology evidence="1 14">Multi-pass membrane protein</topology>
    </subcellularLocation>
</comment>
<dbReference type="CDD" id="cd15075">
    <property type="entry name" value="7tmA_Parapinopsin"/>
    <property type="match status" value="1"/>
</dbReference>
<evidence type="ECO:0000313" key="18">
    <source>
        <dbReference type="Proteomes" id="UP000824219"/>
    </source>
</evidence>
<dbReference type="InterPro" id="IPR017452">
    <property type="entry name" value="GPCR_Rhodpsn_7TM"/>
</dbReference>
<dbReference type="Gene3D" id="2.60.40.1400">
    <property type="entry name" value="G protein-activated inward rectifier potassium channel 1"/>
    <property type="match status" value="1"/>
</dbReference>
<dbReference type="PRINTS" id="PR01320">
    <property type="entry name" value="KIRCHANNEL"/>
</dbReference>
<keyword evidence="3 14" id="KW-0813">Transport</keyword>